<evidence type="ECO:0000313" key="3">
    <source>
        <dbReference type="Proteomes" id="UP001164746"/>
    </source>
</evidence>
<dbReference type="EMBL" id="CP111012">
    <property type="protein sequence ID" value="WAQ93571.1"/>
    <property type="molecule type" value="Genomic_DNA"/>
</dbReference>
<gene>
    <name evidence="2" type="ORF">MAR_006042</name>
</gene>
<name>A0ABY7D7B9_MYAAR</name>
<accession>A0ABY7D7B9</accession>
<proteinExistence type="predicted"/>
<feature type="region of interest" description="Disordered" evidence="1">
    <location>
        <begin position="94"/>
        <end position="113"/>
    </location>
</feature>
<evidence type="ECO:0000256" key="1">
    <source>
        <dbReference type="SAM" id="MobiDB-lite"/>
    </source>
</evidence>
<evidence type="ECO:0000313" key="2">
    <source>
        <dbReference type="EMBL" id="WAQ93571.1"/>
    </source>
</evidence>
<organism evidence="2 3">
    <name type="scientific">Mya arenaria</name>
    <name type="common">Soft-shell clam</name>
    <dbReference type="NCBI Taxonomy" id="6604"/>
    <lineage>
        <taxon>Eukaryota</taxon>
        <taxon>Metazoa</taxon>
        <taxon>Spiralia</taxon>
        <taxon>Lophotrochozoa</taxon>
        <taxon>Mollusca</taxon>
        <taxon>Bivalvia</taxon>
        <taxon>Autobranchia</taxon>
        <taxon>Heteroconchia</taxon>
        <taxon>Euheterodonta</taxon>
        <taxon>Imparidentia</taxon>
        <taxon>Neoheterodontei</taxon>
        <taxon>Myida</taxon>
        <taxon>Myoidea</taxon>
        <taxon>Myidae</taxon>
        <taxon>Mya</taxon>
    </lineage>
</organism>
<feature type="compositionally biased region" description="Polar residues" evidence="1">
    <location>
        <begin position="100"/>
        <end position="110"/>
    </location>
</feature>
<dbReference type="SUPFAM" id="SSF53474">
    <property type="entry name" value="alpha/beta-Hydrolases"/>
    <property type="match status" value="1"/>
</dbReference>
<protein>
    <submittedName>
        <fullName evidence="2">Uncharacterized protein</fullName>
    </submittedName>
</protein>
<feature type="non-terminal residue" evidence="2">
    <location>
        <position position="1"/>
    </location>
</feature>
<dbReference type="InterPro" id="IPR029058">
    <property type="entry name" value="AB_hydrolase_fold"/>
</dbReference>
<reference evidence="2" key="1">
    <citation type="submission" date="2022-11" db="EMBL/GenBank/DDBJ databases">
        <title>Centuries of genome instability and evolution in soft-shell clam transmissible cancer (bioRxiv).</title>
        <authorList>
            <person name="Hart S.F.M."/>
            <person name="Yonemitsu M.A."/>
            <person name="Giersch R.M."/>
            <person name="Beal B.F."/>
            <person name="Arriagada G."/>
            <person name="Davis B.W."/>
            <person name="Ostrander E.A."/>
            <person name="Goff S.P."/>
            <person name="Metzger M.J."/>
        </authorList>
    </citation>
    <scope>NUCLEOTIDE SEQUENCE</scope>
    <source>
        <strain evidence="2">MELC-2E11</strain>
        <tissue evidence="2">Siphon/mantle</tissue>
    </source>
</reference>
<dbReference type="Proteomes" id="UP001164746">
    <property type="component" value="Chromosome 1"/>
</dbReference>
<sequence>MNGVNGNEGLSTFLEILNAPLNDMIVTKEMMDNDYIPKYLPYMYPAQEVPHDVQKVIAHEYTNWVDPEDATRMFVKYAGDVTYNVDSMHLRTLRADGEGSRTNPSGNDSITWPEYEQDSMRHLVLDRTDSIGTRQFAREVAFWRELVPDMMAANEACTKDKGPGDMIASSAN</sequence>
<keyword evidence="3" id="KW-1185">Reference proteome</keyword>